<dbReference type="STRING" id="542762.A0A4S4EVW5"/>
<dbReference type="InterPro" id="IPR005358">
    <property type="entry name" value="Puta_zinc/iron-chelating_dom"/>
</dbReference>
<dbReference type="AlphaFoldDB" id="A0A4S4EVW5"/>
<evidence type="ECO:0000256" key="1">
    <source>
        <dbReference type="SAM" id="MobiDB-lite"/>
    </source>
</evidence>
<dbReference type="Proteomes" id="UP000306102">
    <property type="component" value="Unassembled WGS sequence"/>
</dbReference>
<organism evidence="2 3">
    <name type="scientific">Camellia sinensis var. sinensis</name>
    <name type="common">China tea</name>
    <dbReference type="NCBI Taxonomy" id="542762"/>
    <lineage>
        <taxon>Eukaryota</taxon>
        <taxon>Viridiplantae</taxon>
        <taxon>Streptophyta</taxon>
        <taxon>Embryophyta</taxon>
        <taxon>Tracheophyta</taxon>
        <taxon>Spermatophyta</taxon>
        <taxon>Magnoliopsida</taxon>
        <taxon>eudicotyledons</taxon>
        <taxon>Gunneridae</taxon>
        <taxon>Pentapetalae</taxon>
        <taxon>asterids</taxon>
        <taxon>Ericales</taxon>
        <taxon>Theaceae</taxon>
        <taxon>Camellia</taxon>
    </lineage>
</organism>
<name>A0A4S4EVW5_CAMSN</name>
<reference evidence="2 3" key="1">
    <citation type="journal article" date="2018" name="Proc. Natl. Acad. Sci. U.S.A.">
        <title>Draft genome sequence of Camellia sinensis var. sinensis provides insights into the evolution of the tea genome and tea quality.</title>
        <authorList>
            <person name="Wei C."/>
            <person name="Yang H."/>
            <person name="Wang S."/>
            <person name="Zhao J."/>
            <person name="Liu C."/>
            <person name="Gao L."/>
            <person name="Xia E."/>
            <person name="Lu Y."/>
            <person name="Tai Y."/>
            <person name="She G."/>
            <person name="Sun J."/>
            <person name="Cao H."/>
            <person name="Tong W."/>
            <person name="Gao Q."/>
            <person name="Li Y."/>
            <person name="Deng W."/>
            <person name="Jiang X."/>
            <person name="Wang W."/>
            <person name="Chen Q."/>
            <person name="Zhang S."/>
            <person name="Li H."/>
            <person name="Wu J."/>
            <person name="Wang P."/>
            <person name="Li P."/>
            <person name="Shi C."/>
            <person name="Zheng F."/>
            <person name="Jian J."/>
            <person name="Huang B."/>
            <person name="Shan D."/>
            <person name="Shi M."/>
            <person name="Fang C."/>
            <person name="Yue Y."/>
            <person name="Li F."/>
            <person name="Li D."/>
            <person name="Wei S."/>
            <person name="Han B."/>
            <person name="Jiang C."/>
            <person name="Yin Y."/>
            <person name="Xia T."/>
            <person name="Zhang Z."/>
            <person name="Bennetzen J.L."/>
            <person name="Zhao S."/>
            <person name="Wan X."/>
        </authorList>
    </citation>
    <scope>NUCLEOTIDE SEQUENCE [LARGE SCALE GENOMIC DNA]</scope>
    <source>
        <strain evidence="3">cv. Shuchazao</strain>
        <tissue evidence="2">Leaf</tissue>
    </source>
</reference>
<dbReference type="EMBL" id="SDRB02001579">
    <property type="protein sequence ID" value="THG21120.1"/>
    <property type="molecule type" value="Genomic_DNA"/>
</dbReference>
<dbReference type="Pfam" id="PF03692">
    <property type="entry name" value="CxxCxxCC"/>
    <property type="match status" value="1"/>
</dbReference>
<feature type="compositionally biased region" description="Polar residues" evidence="1">
    <location>
        <begin position="24"/>
        <end position="33"/>
    </location>
</feature>
<protein>
    <recommendedName>
        <fullName evidence="4">Zinc/iron-chelating domain-containing protein</fullName>
    </recommendedName>
</protein>
<keyword evidence="3" id="KW-1185">Reference proteome</keyword>
<sequence>MSHAVVTPPCFPTVRSAANRPRQRGNTKQNRSSGGAALGFGGERKEDRWKCVEDCGACCKLEKGPSFATPEEIFQDPSDVQLYRSLIGPDGWCINFDKTSRTCSIYPDRPYFCRVEPEIFQTLYGIDKKRFNKEACSCCRDTIKVVYGSKSKELDNFNHAIKSSSFLISIAGVKALKSDCGRHNCGDNSVAVAGCKDRSITVADYVVEGAKGNFVEVGKDSSQAVALCFLFFFHPYVYHYRETS</sequence>
<evidence type="ECO:0000313" key="3">
    <source>
        <dbReference type="Proteomes" id="UP000306102"/>
    </source>
</evidence>
<gene>
    <name evidence="2" type="ORF">TEA_022675</name>
</gene>
<accession>A0A4S4EVW5</accession>
<dbReference type="PANTHER" id="PTHR36791:SF2">
    <property type="entry name" value="OS03G0363400 PROTEIN"/>
    <property type="match status" value="1"/>
</dbReference>
<evidence type="ECO:0008006" key="4">
    <source>
        <dbReference type="Google" id="ProtNLM"/>
    </source>
</evidence>
<dbReference type="PANTHER" id="PTHR36791">
    <property type="entry name" value="OS03G0363400 PROTEIN"/>
    <property type="match status" value="1"/>
</dbReference>
<comment type="caution">
    <text evidence="2">The sequence shown here is derived from an EMBL/GenBank/DDBJ whole genome shotgun (WGS) entry which is preliminary data.</text>
</comment>
<feature type="region of interest" description="Disordered" evidence="1">
    <location>
        <begin position="1"/>
        <end position="41"/>
    </location>
</feature>
<proteinExistence type="predicted"/>
<evidence type="ECO:0000313" key="2">
    <source>
        <dbReference type="EMBL" id="THG21120.1"/>
    </source>
</evidence>